<evidence type="ECO:0000256" key="1">
    <source>
        <dbReference type="ARBA" id="ARBA00004623"/>
    </source>
</evidence>
<keyword evidence="3" id="KW-0723">Serine/threonine-protein kinase</keyword>
<comment type="subcellular location">
    <subcellularLocation>
        <location evidence="1">Preautophagosomal structure membrane</location>
        <topology evidence="1">Peripheral membrane protein</topology>
    </subcellularLocation>
</comment>
<evidence type="ECO:0000256" key="10">
    <source>
        <dbReference type="ARBA" id="ARBA00047899"/>
    </source>
</evidence>
<dbReference type="PANTHER" id="PTHR24348:SF22">
    <property type="entry name" value="NON-SPECIFIC SERINE_THREONINE PROTEIN KINASE"/>
    <property type="match status" value="1"/>
</dbReference>
<keyword evidence="15" id="KW-1185">Reference proteome</keyword>
<evidence type="ECO:0000256" key="6">
    <source>
        <dbReference type="ARBA" id="ARBA00022777"/>
    </source>
</evidence>
<dbReference type="SMART" id="SM00220">
    <property type="entry name" value="S_TKc"/>
    <property type="match status" value="1"/>
</dbReference>
<evidence type="ECO:0000313" key="14">
    <source>
        <dbReference type="EMBL" id="KAH9843279.1"/>
    </source>
</evidence>
<dbReference type="Pfam" id="PF00069">
    <property type="entry name" value="Pkinase"/>
    <property type="match status" value="1"/>
</dbReference>
<dbReference type="Proteomes" id="UP001138500">
    <property type="component" value="Unassembled WGS sequence"/>
</dbReference>
<evidence type="ECO:0000256" key="8">
    <source>
        <dbReference type="ARBA" id="ARBA00023006"/>
    </source>
</evidence>
<evidence type="ECO:0000256" key="12">
    <source>
        <dbReference type="SAM" id="MobiDB-lite"/>
    </source>
</evidence>
<keyword evidence="8" id="KW-0072">Autophagy</keyword>
<accession>A0A9W7W630</accession>
<dbReference type="Gene3D" id="1.10.510.10">
    <property type="entry name" value="Transferase(Phosphotransferase) domain 1"/>
    <property type="match status" value="1"/>
</dbReference>
<dbReference type="GO" id="GO:0000045">
    <property type="term" value="P:autophagosome assembly"/>
    <property type="evidence" value="ECO:0007669"/>
    <property type="project" value="TreeGrafter"/>
</dbReference>
<dbReference type="GO" id="GO:0000422">
    <property type="term" value="P:autophagy of mitochondrion"/>
    <property type="evidence" value="ECO:0007669"/>
    <property type="project" value="TreeGrafter"/>
</dbReference>
<dbReference type="GO" id="GO:0005776">
    <property type="term" value="C:autophagosome"/>
    <property type="evidence" value="ECO:0007669"/>
    <property type="project" value="TreeGrafter"/>
</dbReference>
<name>A0A9W7W630_9PEZI</name>
<dbReference type="InterPro" id="IPR045269">
    <property type="entry name" value="Atg1-like"/>
</dbReference>
<dbReference type="InterPro" id="IPR011009">
    <property type="entry name" value="Kinase-like_dom_sf"/>
</dbReference>
<reference evidence="14 15" key="1">
    <citation type="journal article" date="2018" name="IMA Fungus">
        <title>IMA Genome-F 10: Nine draft genome sequences of Claviceps purpurea s.lat., including C. arundinis, C. humidiphila, and C. cf. spartinae, pseudomolecules for the pitch canker pathogen Fusarium circinatum, draft genome of Davidsoniella eucalypti, Grosmannia galeiformis, Quambalaria eucalypti, and Teratosphaeria destructans.</title>
        <authorList>
            <person name="Wingfield B.D."/>
            <person name="Liu M."/>
            <person name="Nguyen H.D."/>
            <person name="Lane F.A."/>
            <person name="Morgan S.W."/>
            <person name="De Vos L."/>
            <person name="Wilken P.M."/>
            <person name="Duong T.A."/>
            <person name="Aylward J."/>
            <person name="Coetzee M.P."/>
            <person name="Dadej K."/>
            <person name="De Beer Z.W."/>
            <person name="Findlay W."/>
            <person name="Havenga M."/>
            <person name="Kolarik M."/>
            <person name="Menzies J.G."/>
            <person name="Naidoo K."/>
            <person name="Pochopski O."/>
            <person name="Shoukouhi P."/>
            <person name="Santana Q.C."/>
            <person name="Seifert K.A."/>
            <person name="Soal N."/>
            <person name="Steenkamp E.T."/>
            <person name="Tatham C.T."/>
            <person name="van der Nest M.A."/>
            <person name="Wingfield M.J."/>
        </authorList>
    </citation>
    <scope>NUCLEOTIDE SEQUENCE [LARGE SCALE GENOMIC DNA]</scope>
    <source>
        <strain evidence="14">CMW44962</strain>
    </source>
</reference>
<evidence type="ECO:0000256" key="5">
    <source>
        <dbReference type="ARBA" id="ARBA00022741"/>
    </source>
</evidence>
<dbReference type="GO" id="GO:0004674">
    <property type="term" value="F:protein serine/threonine kinase activity"/>
    <property type="evidence" value="ECO:0007669"/>
    <property type="project" value="UniProtKB-KW"/>
</dbReference>
<keyword evidence="4" id="KW-0808">Transferase</keyword>
<evidence type="ECO:0000313" key="15">
    <source>
        <dbReference type="Proteomes" id="UP001138500"/>
    </source>
</evidence>
<dbReference type="InterPro" id="IPR008271">
    <property type="entry name" value="Ser/Thr_kinase_AS"/>
</dbReference>
<comment type="catalytic activity">
    <reaction evidence="11">
        <text>L-seryl-[protein] + ATP = O-phospho-L-seryl-[protein] + ADP + H(+)</text>
        <dbReference type="Rhea" id="RHEA:17989"/>
        <dbReference type="Rhea" id="RHEA-COMP:9863"/>
        <dbReference type="Rhea" id="RHEA-COMP:11604"/>
        <dbReference type="ChEBI" id="CHEBI:15378"/>
        <dbReference type="ChEBI" id="CHEBI:29999"/>
        <dbReference type="ChEBI" id="CHEBI:30616"/>
        <dbReference type="ChEBI" id="CHEBI:83421"/>
        <dbReference type="ChEBI" id="CHEBI:456216"/>
        <dbReference type="EC" id="2.7.11.1"/>
    </reaction>
</comment>
<feature type="region of interest" description="Disordered" evidence="12">
    <location>
        <begin position="1"/>
        <end position="27"/>
    </location>
</feature>
<gene>
    <name evidence="14" type="ORF">Tdes44962_MAKER07536</name>
</gene>
<dbReference type="SUPFAM" id="SSF56112">
    <property type="entry name" value="Protein kinase-like (PK-like)"/>
    <property type="match status" value="1"/>
</dbReference>
<dbReference type="CDD" id="cd00180">
    <property type="entry name" value="PKc"/>
    <property type="match status" value="1"/>
</dbReference>
<dbReference type="PROSITE" id="PS50011">
    <property type="entry name" value="PROTEIN_KINASE_DOM"/>
    <property type="match status" value="1"/>
</dbReference>
<keyword evidence="7" id="KW-0067">ATP-binding</keyword>
<comment type="caution">
    <text evidence="14">The sequence shown here is derived from an EMBL/GenBank/DDBJ whole genome shotgun (WGS) entry which is preliminary data.</text>
</comment>
<dbReference type="GO" id="GO:0010506">
    <property type="term" value="P:regulation of autophagy"/>
    <property type="evidence" value="ECO:0007669"/>
    <property type="project" value="InterPro"/>
</dbReference>
<evidence type="ECO:0000256" key="4">
    <source>
        <dbReference type="ARBA" id="ARBA00022679"/>
    </source>
</evidence>
<dbReference type="GO" id="GO:0005524">
    <property type="term" value="F:ATP binding"/>
    <property type="evidence" value="ECO:0007669"/>
    <property type="project" value="UniProtKB-KW"/>
</dbReference>
<comment type="catalytic activity">
    <reaction evidence="10">
        <text>L-threonyl-[protein] + ATP = O-phospho-L-threonyl-[protein] + ADP + H(+)</text>
        <dbReference type="Rhea" id="RHEA:46608"/>
        <dbReference type="Rhea" id="RHEA-COMP:11060"/>
        <dbReference type="Rhea" id="RHEA-COMP:11605"/>
        <dbReference type="ChEBI" id="CHEBI:15378"/>
        <dbReference type="ChEBI" id="CHEBI:30013"/>
        <dbReference type="ChEBI" id="CHEBI:30616"/>
        <dbReference type="ChEBI" id="CHEBI:61977"/>
        <dbReference type="ChEBI" id="CHEBI:456216"/>
        <dbReference type="EC" id="2.7.11.1"/>
    </reaction>
</comment>
<sequence>MPGLPTGEWNETNPPETPSGDEPLRGVAMNPLSQRLTGSRLPVVASAPSLSQHGFEVIHNFDPSGQGAAKEVVALQTLQGLGRHPNIVGGIECFWTDRLTCNIVLEFCDGGDLGDFITHWATLRRRRPAQQLPMMFYLHFIVSMADALDFLHRHRLVHRDVKPDNVFLRTSGSSPYGLPDIVLGDVGFLCPEGSQDGFPNTPGYCPPEIGHVSDMDQSNRAEYLAARDRVSSKPAGDIYCFGATLYSLVRLCTFNNLHRDYTQELIRDNLEGTRFNAWFAIKRILLDSLQADPADRLTTESLVTLASPMVDAIVAEYQSGARMPDNACPFIEFNAARPTPAESRFSGDSAQSEYSVRFSTGAFGDDRL</sequence>
<dbReference type="OrthoDB" id="310217at2759"/>
<evidence type="ECO:0000256" key="3">
    <source>
        <dbReference type="ARBA" id="ARBA00022527"/>
    </source>
</evidence>
<evidence type="ECO:0000259" key="13">
    <source>
        <dbReference type="PROSITE" id="PS50011"/>
    </source>
</evidence>
<evidence type="ECO:0000256" key="11">
    <source>
        <dbReference type="ARBA" id="ARBA00048679"/>
    </source>
</evidence>
<keyword evidence="5" id="KW-0547">Nucleotide-binding</keyword>
<organism evidence="14 15">
    <name type="scientific">Teratosphaeria destructans</name>
    <dbReference type="NCBI Taxonomy" id="418781"/>
    <lineage>
        <taxon>Eukaryota</taxon>
        <taxon>Fungi</taxon>
        <taxon>Dikarya</taxon>
        <taxon>Ascomycota</taxon>
        <taxon>Pezizomycotina</taxon>
        <taxon>Dothideomycetes</taxon>
        <taxon>Dothideomycetidae</taxon>
        <taxon>Mycosphaerellales</taxon>
        <taxon>Teratosphaeriaceae</taxon>
        <taxon>Teratosphaeria</taxon>
    </lineage>
</organism>
<dbReference type="GO" id="GO:0034727">
    <property type="term" value="P:piecemeal microautophagy of the nucleus"/>
    <property type="evidence" value="ECO:0007669"/>
    <property type="project" value="TreeGrafter"/>
</dbReference>
<dbReference type="GO" id="GO:0005829">
    <property type="term" value="C:cytosol"/>
    <property type="evidence" value="ECO:0007669"/>
    <property type="project" value="TreeGrafter"/>
</dbReference>
<evidence type="ECO:0000256" key="7">
    <source>
        <dbReference type="ARBA" id="ARBA00022840"/>
    </source>
</evidence>
<keyword evidence="6 14" id="KW-0418">Kinase</keyword>
<proteinExistence type="predicted"/>
<dbReference type="GO" id="GO:0034045">
    <property type="term" value="C:phagophore assembly site membrane"/>
    <property type="evidence" value="ECO:0007669"/>
    <property type="project" value="UniProtKB-SubCell"/>
</dbReference>
<dbReference type="PROSITE" id="PS00108">
    <property type="entry name" value="PROTEIN_KINASE_ST"/>
    <property type="match status" value="1"/>
</dbReference>
<dbReference type="EC" id="2.7.11.1" evidence="2"/>
<dbReference type="GO" id="GO:0042594">
    <property type="term" value="P:response to starvation"/>
    <property type="evidence" value="ECO:0007669"/>
    <property type="project" value="TreeGrafter"/>
</dbReference>
<feature type="domain" description="Protein kinase" evidence="13">
    <location>
        <begin position="1"/>
        <end position="310"/>
    </location>
</feature>
<evidence type="ECO:0000256" key="2">
    <source>
        <dbReference type="ARBA" id="ARBA00012513"/>
    </source>
</evidence>
<evidence type="ECO:0000256" key="9">
    <source>
        <dbReference type="ARBA" id="ARBA00030237"/>
    </source>
</evidence>
<dbReference type="AlphaFoldDB" id="A0A9W7W630"/>
<reference evidence="14 15" key="2">
    <citation type="journal article" date="2021" name="Curr. Genet.">
        <title>Genetic response to nitrogen starvation in the aggressive Eucalyptus foliar pathogen Teratosphaeria destructans.</title>
        <authorList>
            <person name="Havenga M."/>
            <person name="Wingfield B.D."/>
            <person name="Wingfield M.J."/>
            <person name="Dreyer L.L."/>
            <person name="Roets F."/>
            <person name="Aylward J."/>
        </authorList>
    </citation>
    <scope>NUCLEOTIDE SEQUENCE [LARGE SCALE GENOMIC DNA]</scope>
    <source>
        <strain evidence="14">CMW44962</strain>
    </source>
</reference>
<dbReference type="PANTHER" id="PTHR24348">
    <property type="entry name" value="SERINE/THREONINE-PROTEIN KINASE UNC-51-RELATED"/>
    <property type="match status" value="1"/>
</dbReference>
<dbReference type="GO" id="GO:0061709">
    <property type="term" value="P:reticulophagy"/>
    <property type="evidence" value="ECO:0007669"/>
    <property type="project" value="TreeGrafter"/>
</dbReference>
<protein>
    <recommendedName>
        <fullName evidence="2">non-specific serine/threonine protein kinase</fullName>
        <ecNumber evidence="2">2.7.11.1</ecNumber>
    </recommendedName>
    <alternativeName>
        <fullName evidence="9">Autophagy-related protein 1</fullName>
    </alternativeName>
</protein>
<dbReference type="EMBL" id="RIBY02000402">
    <property type="protein sequence ID" value="KAH9843279.1"/>
    <property type="molecule type" value="Genomic_DNA"/>
</dbReference>
<dbReference type="InterPro" id="IPR000719">
    <property type="entry name" value="Prot_kinase_dom"/>
</dbReference>